<reference evidence="3 4" key="1">
    <citation type="journal article" date="2019" name="Int. J. Syst. Evol. Microbiol.">
        <title>The Global Catalogue of Microorganisms (GCM) 10K type strain sequencing project: providing services to taxonomists for standard genome sequencing and annotation.</title>
        <authorList>
            <consortium name="The Broad Institute Genomics Platform"/>
            <consortium name="The Broad Institute Genome Sequencing Center for Infectious Disease"/>
            <person name="Wu L."/>
            <person name="Ma J."/>
        </authorList>
    </citation>
    <scope>NUCLEOTIDE SEQUENCE [LARGE SCALE GENOMIC DNA]</scope>
    <source>
        <strain evidence="3 4">JCM 6921</strain>
    </source>
</reference>
<evidence type="ECO:0000313" key="4">
    <source>
        <dbReference type="Proteomes" id="UP001500058"/>
    </source>
</evidence>
<dbReference type="InterPro" id="IPR019405">
    <property type="entry name" value="Lactonase_7-beta_prop"/>
</dbReference>
<dbReference type="InterPro" id="IPR015943">
    <property type="entry name" value="WD40/YVTN_repeat-like_dom_sf"/>
</dbReference>
<dbReference type="InterPro" id="IPR011048">
    <property type="entry name" value="Haem_d1_sf"/>
</dbReference>
<name>A0ABN3IHG2_9ACTN</name>
<comment type="caution">
    <text evidence="3">The sequence shown here is derived from an EMBL/GenBank/DDBJ whole genome shotgun (WGS) entry which is preliminary data.</text>
</comment>
<comment type="similarity">
    <text evidence="1">Belongs to the cycloisomerase 2 family.</text>
</comment>
<dbReference type="Proteomes" id="UP001500058">
    <property type="component" value="Unassembled WGS sequence"/>
</dbReference>
<accession>A0ABN3IHG2</accession>
<evidence type="ECO:0000256" key="2">
    <source>
        <dbReference type="SAM" id="MobiDB-lite"/>
    </source>
</evidence>
<dbReference type="PANTHER" id="PTHR30344:SF1">
    <property type="entry name" value="6-PHOSPHOGLUCONOLACTONASE"/>
    <property type="match status" value="1"/>
</dbReference>
<proteinExistence type="inferred from homology"/>
<evidence type="ECO:0000313" key="3">
    <source>
        <dbReference type="EMBL" id="GAA2404808.1"/>
    </source>
</evidence>
<dbReference type="Gene3D" id="2.130.10.10">
    <property type="entry name" value="YVTN repeat-like/Quinoprotein amine dehydrogenase"/>
    <property type="match status" value="1"/>
</dbReference>
<dbReference type="SUPFAM" id="SSF51004">
    <property type="entry name" value="C-terminal (heme d1) domain of cytochrome cd1-nitrite reductase"/>
    <property type="match status" value="1"/>
</dbReference>
<organism evidence="3 4">
    <name type="scientific">Streptomyces glaucosporus</name>
    <dbReference type="NCBI Taxonomy" id="284044"/>
    <lineage>
        <taxon>Bacteria</taxon>
        <taxon>Bacillati</taxon>
        <taxon>Actinomycetota</taxon>
        <taxon>Actinomycetes</taxon>
        <taxon>Kitasatosporales</taxon>
        <taxon>Streptomycetaceae</taxon>
        <taxon>Streptomyces</taxon>
    </lineage>
</organism>
<protein>
    <submittedName>
        <fullName evidence="3">Lactonase family protein</fullName>
    </submittedName>
</protein>
<keyword evidence="4" id="KW-1185">Reference proteome</keyword>
<evidence type="ECO:0000256" key="1">
    <source>
        <dbReference type="ARBA" id="ARBA00005564"/>
    </source>
</evidence>
<dbReference type="Pfam" id="PF10282">
    <property type="entry name" value="Lactonase"/>
    <property type="match status" value="1"/>
</dbReference>
<gene>
    <name evidence="3" type="ORF">GCM10010420_35540</name>
</gene>
<dbReference type="InterPro" id="IPR050282">
    <property type="entry name" value="Cycloisomerase_2"/>
</dbReference>
<dbReference type="PANTHER" id="PTHR30344">
    <property type="entry name" value="6-PHOSPHOGLUCONOLACTONASE-RELATED"/>
    <property type="match status" value="1"/>
</dbReference>
<sequence length="406" mass="42019">MGGSLMGAIPPLEEPMTEKQPPTRRTTLTLLGATAGALALTPEAAARPGPDGRRIRVYLGAYTGDDTAHGIGVASADRNTGALRVEAVVPTPDPSFLALSAAGHVLYAVNETAEGRVSAFALNRDGSVRGLLGEVPSGGAHPCHLALHPGGRHLFTANYTSGTVAVVALRPDGAPDGVVQVVRYTGSGPDPERQDGPHAHMVLPDPTGRRLFSVDLGTDTVHVHRFDAGRGLLTDGTEAAMPPGSGPRHLALHPSGRTAYVLGELDSTLTVCSYDASRGVLTPLSTVPILPEDADPIPSTAAEVLVSADGRFVYASNRGHDTVTVLAADGPDGRRLRPVSHHPCGGSSPRHLAFDPAQRLLYAANQDSGTVTALRRDPAGGGLSPAAEPLPYPRAVCVLPAPDVRR</sequence>
<dbReference type="EMBL" id="BAAATJ010000016">
    <property type="protein sequence ID" value="GAA2404808.1"/>
    <property type="molecule type" value="Genomic_DNA"/>
</dbReference>
<feature type="region of interest" description="Disordered" evidence="2">
    <location>
        <begin position="1"/>
        <end position="23"/>
    </location>
</feature>